<dbReference type="Pfam" id="PF13302">
    <property type="entry name" value="Acetyltransf_3"/>
    <property type="match status" value="1"/>
</dbReference>
<proteinExistence type="predicted"/>
<dbReference type="GO" id="GO:0016747">
    <property type="term" value="F:acyltransferase activity, transferring groups other than amino-acyl groups"/>
    <property type="evidence" value="ECO:0007669"/>
    <property type="project" value="InterPro"/>
</dbReference>
<dbReference type="InterPro" id="IPR000182">
    <property type="entry name" value="GNAT_dom"/>
</dbReference>
<evidence type="ECO:0000259" key="1">
    <source>
        <dbReference type="PROSITE" id="PS51186"/>
    </source>
</evidence>
<feature type="domain" description="N-acetyltransferase" evidence="1">
    <location>
        <begin position="27"/>
        <end position="174"/>
    </location>
</feature>
<keyword evidence="3" id="KW-1185">Reference proteome</keyword>
<dbReference type="PANTHER" id="PTHR43328:SF1">
    <property type="entry name" value="N-ACETYLTRANSFERASE DOMAIN-CONTAINING PROTEIN"/>
    <property type="match status" value="1"/>
</dbReference>
<dbReference type="SUPFAM" id="SSF55729">
    <property type="entry name" value="Acyl-CoA N-acyltransferases (Nat)"/>
    <property type="match status" value="1"/>
</dbReference>
<dbReference type="AlphaFoldDB" id="A0A549SUZ8"/>
<name>A0A549SUZ8_9HYPH</name>
<dbReference type="PROSITE" id="PS51186">
    <property type="entry name" value="GNAT"/>
    <property type="match status" value="1"/>
</dbReference>
<dbReference type="Proteomes" id="UP000316801">
    <property type="component" value="Unassembled WGS sequence"/>
</dbReference>
<comment type="caution">
    <text evidence="2">The sequence shown here is derived from an EMBL/GenBank/DDBJ whole genome shotgun (WGS) entry which is preliminary data.</text>
</comment>
<dbReference type="InterPro" id="IPR016181">
    <property type="entry name" value="Acyl_CoA_acyltransferase"/>
</dbReference>
<keyword evidence="2" id="KW-0808">Transferase</keyword>
<sequence length="190" mass="21216">MTATLLARPPRTMGALGPCPIIETRHLVLRAHRTSDADAIANSLGDWQVTRMLSRVPAPYSRSDAVDWLNANRTSTDWHFAITEGDGVHIGCVAVELRHGRWHLGYWLNRFYWGQGLMTEAAGAVVERFFRRMPETVLHSGAFADNAASLRIQEKLGFSILRCADLFSMARNAMAPHLETSLTAEAFRQP</sequence>
<reference evidence="2 3" key="1">
    <citation type="submission" date="2019-07" db="EMBL/GenBank/DDBJ databases">
        <title>Ln-dependent methylotrophs.</title>
        <authorList>
            <person name="Tani A."/>
        </authorList>
    </citation>
    <scope>NUCLEOTIDE SEQUENCE [LARGE SCALE GENOMIC DNA]</scope>
    <source>
        <strain evidence="2 3">SM12</strain>
    </source>
</reference>
<evidence type="ECO:0000313" key="3">
    <source>
        <dbReference type="Proteomes" id="UP000316801"/>
    </source>
</evidence>
<dbReference type="EMBL" id="VJMG01000078">
    <property type="protein sequence ID" value="TRL33460.1"/>
    <property type="molecule type" value="Genomic_DNA"/>
</dbReference>
<evidence type="ECO:0000313" key="2">
    <source>
        <dbReference type="EMBL" id="TRL33460.1"/>
    </source>
</evidence>
<protein>
    <submittedName>
        <fullName evidence="2">GNAT family N-acetyltransferase</fullName>
    </submittedName>
</protein>
<organism evidence="2 3">
    <name type="scientific">Rhizobium straminoryzae</name>
    <dbReference type="NCBI Taxonomy" id="1387186"/>
    <lineage>
        <taxon>Bacteria</taxon>
        <taxon>Pseudomonadati</taxon>
        <taxon>Pseudomonadota</taxon>
        <taxon>Alphaproteobacteria</taxon>
        <taxon>Hyphomicrobiales</taxon>
        <taxon>Rhizobiaceae</taxon>
        <taxon>Rhizobium/Agrobacterium group</taxon>
        <taxon>Rhizobium</taxon>
    </lineage>
</organism>
<dbReference type="RefSeq" id="WP_143127509.1">
    <property type="nucleotide sequence ID" value="NZ_VJMG01000078.1"/>
</dbReference>
<gene>
    <name evidence="2" type="ORF">FNA46_22750</name>
</gene>
<dbReference type="Gene3D" id="3.40.630.30">
    <property type="match status" value="1"/>
</dbReference>
<dbReference type="PANTHER" id="PTHR43328">
    <property type="entry name" value="ACETYLTRANSFERASE-RELATED"/>
    <property type="match status" value="1"/>
</dbReference>
<accession>A0A549SUZ8</accession>